<dbReference type="SUPFAM" id="SSF49464">
    <property type="entry name" value="Carboxypeptidase regulatory domain-like"/>
    <property type="match status" value="1"/>
</dbReference>
<feature type="domain" description="TonB-dependent receptor plug" evidence="8">
    <location>
        <begin position="243"/>
        <end position="364"/>
    </location>
</feature>
<evidence type="ECO:0000256" key="4">
    <source>
        <dbReference type="ARBA" id="ARBA00022692"/>
    </source>
</evidence>
<dbReference type="InterPro" id="IPR037066">
    <property type="entry name" value="Plug_dom_sf"/>
</dbReference>
<evidence type="ECO:0000256" key="3">
    <source>
        <dbReference type="ARBA" id="ARBA00022452"/>
    </source>
</evidence>
<dbReference type="InterPro" id="IPR039426">
    <property type="entry name" value="TonB-dep_rcpt-like"/>
</dbReference>
<dbReference type="OrthoDB" id="9768177at2"/>
<evidence type="ECO:0000313" key="9">
    <source>
        <dbReference type="EMBL" id="SDL28621.1"/>
    </source>
</evidence>
<dbReference type="AlphaFoldDB" id="A0A1G9IU31"/>
<keyword evidence="2 7" id="KW-0813">Transport</keyword>
<dbReference type="STRING" id="1075417.SAMN05421823_105107"/>
<dbReference type="Pfam" id="PF13715">
    <property type="entry name" value="CarbopepD_reg_2"/>
    <property type="match status" value="1"/>
</dbReference>
<evidence type="ECO:0000259" key="8">
    <source>
        <dbReference type="Pfam" id="PF07715"/>
    </source>
</evidence>
<dbReference type="InterPro" id="IPR012910">
    <property type="entry name" value="Plug_dom"/>
</dbReference>
<comment type="similarity">
    <text evidence="7">Belongs to the TonB-dependent receptor family.</text>
</comment>
<name>A0A1G9IU31_9BACT</name>
<dbReference type="NCBIfam" id="TIGR04056">
    <property type="entry name" value="OMP_RagA_SusC"/>
    <property type="match status" value="1"/>
</dbReference>
<keyword evidence="6 7" id="KW-0998">Cell outer membrane</keyword>
<dbReference type="InterPro" id="IPR023997">
    <property type="entry name" value="TonB-dep_OMP_SusC/RagA_CS"/>
</dbReference>
<accession>A0A1G9IU31</accession>
<keyword evidence="5 7" id="KW-0472">Membrane</keyword>
<dbReference type="InterPro" id="IPR023996">
    <property type="entry name" value="TonB-dep_OMP_SusC/RagA"/>
</dbReference>
<keyword evidence="3 7" id="KW-1134">Transmembrane beta strand</keyword>
<dbReference type="NCBIfam" id="TIGR04057">
    <property type="entry name" value="SusC_RagA_signa"/>
    <property type="match status" value="1"/>
</dbReference>
<dbReference type="InterPro" id="IPR008969">
    <property type="entry name" value="CarboxyPept-like_regulatory"/>
</dbReference>
<dbReference type="Gene3D" id="2.60.40.1120">
    <property type="entry name" value="Carboxypeptidase-like, regulatory domain"/>
    <property type="match status" value="1"/>
</dbReference>
<dbReference type="FunFam" id="2.170.130.10:FF:000008">
    <property type="entry name" value="SusC/RagA family TonB-linked outer membrane protein"/>
    <property type="match status" value="1"/>
</dbReference>
<keyword evidence="10" id="KW-1185">Reference proteome</keyword>
<dbReference type="InterPro" id="IPR036942">
    <property type="entry name" value="Beta-barrel_TonB_sf"/>
</dbReference>
<dbReference type="EMBL" id="FNFO01000005">
    <property type="protein sequence ID" value="SDL28621.1"/>
    <property type="molecule type" value="Genomic_DNA"/>
</dbReference>
<dbReference type="Proteomes" id="UP000198510">
    <property type="component" value="Unassembled WGS sequence"/>
</dbReference>
<sequence length="1154" mass="126128">MNISPLSFVRNSSLWLGLLALGSGPLRAQGLAHARISPVIEQPQAPASRSLETVLGELEERYQVRFFYQSAMVAGKTTSFQLSGTHGTIEEALRALLKPLQLRFTPLSKGYYGIGREELTSPRPTDLPEGIGMRTGNALPVPQVRPRVMAPAVAISGTIVDQNGEGIPGVNVLEKGTSNGTITDVTGRFALNVQTDAILVVSAVGYLSQEVAVNNRTVVDITLQDDVKQLNEVVVVGYGTQDRQELTTSVTSVDSKALERQPVAGFDQALQGQAPGVQVTAPSGAPGAGINIRIRGNNSISLTNSPLYVIDGVPVLPTYDQELSIGNQRPNPLNTLNPADIESIDVLKDGAAAAIYGLRASNGVVVITTKRGKTGKPQVSFNAYYGVQQLRKKLDMLNSTQFASYFNDASVAAGNPAPYADPSAVDYNTDWQDEIYRPAGIRNYQLSLSGGTETTKYYVSGAYFKQDGIMLNSGFDRFSFKINLDQEMGDRFRMGTSLNLSRTNNNNSVRSEIGLQNSGTVLGALAQIPTIPIRNADGTYGQNPFQQLDNPVGNLLETHNRAMIYQAIGNVYGELDLLKNLQFRSSLGLDFRSQIENEFLSRDYPGTQNADPATRGSARTGTNQQVIWLWENTLTYNPELQGGHDLTLLVGQSVQESDRFTSGASVKGFPTNAVPYLFAGTQFTKPSSYQDQWGLMSYFARAIYNFDQRYLATVSLRADGSSRFAPGNRFGYFPAVALGWRIGREAFFPQNSVVTDLKLRASFGANGNQEIGAYDRFSTYGVGYNYPRAGSIQGGIAPERIGNSNLNWETTFQYNGGLDLGLWRDRVTLTFDAYLKQTNNLLTSVPLPYNTGAQNAQIVQNIGSVENKGLELGINSTNLQGLESGFTWNTQFNFTLNRNRVLDIGTLLDENGEEVDREIIGDYTITRKGAPLGAFYGYEVVGIFQSEAAIAAAPTQPNNPQPGDLQFADLNDDGQINAEDRTIIGNPNPNFVAGLTNTFSYKGLELSLFFQGSFGNDIYNQNLVSIEGMADPFNQTTRVLDRWTPANPDTDMPRAVRYDPNNNRRFSTRFVEDGTYVRLKNLTLAYNLPNALMQRAKLGGVRIYATGQNLLTFTNYSGYDPEVSADPFSSVGFGRDYGVYPQARTYTVGLNVTF</sequence>
<evidence type="ECO:0000256" key="6">
    <source>
        <dbReference type="ARBA" id="ARBA00023237"/>
    </source>
</evidence>
<keyword evidence="4 7" id="KW-0812">Transmembrane</keyword>
<dbReference type="GO" id="GO:0009279">
    <property type="term" value="C:cell outer membrane"/>
    <property type="evidence" value="ECO:0007669"/>
    <property type="project" value="UniProtKB-SubCell"/>
</dbReference>
<dbReference type="SUPFAM" id="SSF56935">
    <property type="entry name" value="Porins"/>
    <property type="match status" value="1"/>
</dbReference>
<protein>
    <submittedName>
        <fullName evidence="9">TonB-linked outer membrane protein, SusC/RagA family</fullName>
    </submittedName>
</protein>
<evidence type="ECO:0000256" key="7">
    <source>
        <dbReference type="PROSITE-ProRule" id="PRU01360"/>
    </source>
</evidence>
<dbReference type="Pfam" id="PF07715">
    <property type="entry name" value="Plug"/>
    <property type="match status" value="1"/>
</dbReference>
<reference evidence="9 10" key="1">
    <citation type="submission" date="2016-10" db="EMBL/GenBank/DDBJ databases">
        <authorList>
            <person name="de Groot N.N."/>
        </authorList>
    </citation>
    <scope>NUCLEOTIDE SEQUENCE [LARGE SCALE GENOMIC DNA]</scope>
    <source>
        <strain evidence="9 10">DSM 25186</strain>
    </source>
</reference>
<dbReference type="Gene3D" id="2.40.170.20">
    <property type="entry name" value="TonB-dependent receptor, beta-barrel domain"/>
    <property type="match status" value="1"/>
</dbReference>
<gene>
    <name evidence="9" type="ORF">SAMN05421823_105107</name>
</gene>
<dbReference type="Gene3D" id="2.170.130.10">
    <property type="entry name" value="TonB-dependent receptor, plug domain"/>
    <property type="match status" value="1"/>
</dbReference>
<dbReference type="PROSITE" id="PS52016">
    <property type="entry name" value="TONB_DEPENDENT_REC_3"/>
    <property type="match status" value="1"/>
</dbReference>
<evidence type="ECO:0000313" key="10">
    <source>
        <dbReference type="Proteomes" id="UP000198510"/>
    </source>
</evidence>
<comment type="subcellular location">
    <subcellularLocation>
        <location evidence="1 7">Cell outer membrane</location>
        <topology evidence="1 7">Multi-pass membrane protein</topology>
    </subcellularLocation>
</comment>
<evidence type="ECO:0000256" key="1">
    <source>
        <dbReference type="ARBA" id="ARBA00004571"/>
    </source>
</evidence>
<proteinExistence type="inferred from homology"/>
<evidence type="ECO:0000256" key="2">
    <source>
        <dbReference type="ARBA" id="ARBA00022448"/>
    </source>
</evidence>
<evidence type="ECO:0000256" key="5">
    <source>
        <dbReference type="ARBA" id="ARBA00023136"/>
    </source>
</evidence>
<organism evidence="9 10">
    <name type="scientific">Catalinimonas alkaloidigena</name>
    <dbReference type="NCBI Taxonomy" id="1075417"/>
    <lineage>
        <taxon>Bacteria</taxon>
        <taxon>Pseudomonadati</taxon>
        <taxon>Bacteroidota</taxon>
        <taxon>Cytophagia</taxon>
        <taxon>Cytophagales</taxon>
        <taxon>Catalimonadaceae</taxon>
        <taxon>Catalinimonas</taxon>
    </lineage>
</organism>